<dbReference type="EMBL" id="FWEW01003741">
    <property type="protein sequence ID" value="SLM40635.1"/>
    <property type="molecule type" value="Genomic_DNA"/>
</dbReference>
<name>A0A1W5DC81_9LECA</name>
<dbReference type="Proteomes" id="UP000192927">
    <property type="component" value="Unassembled WGS sequence"/>
</dbReference>
<proteinExistence type="predicted"/>
<keyword evidence="2" id="KW-1185">Reference proteome</keyword>
<evidence type="ECO:0000313" key="1">
    <source>
        <dbReference type="EMBL" id="SLM40635.1"/>
    </source>
</evidence>
<protein>
    <submittedName>
        <fullName evidence="1">Uncharacterized protein</fullName>
    </submittedName>
</protein>
<sequence>MDDLTAILVAKLQLEDIDELTDRSKNKQGCLTDADHALIAYKEELQELETFISDRRLGRSISEAVQSDGEYITAARVEEENALRDRHLACALGGVRDSQKDAADKLAYVDVDEELLRRLSLLNDSQNPFSLSEESHIAVVSAARNSAMYAGNDGRHATVCCGTKSAFMLEEPRLFNATISPVMLKSNNDGWNTLYRIYANDMSANTNAGYMYADRTYAKSVITHFLSTYLNADNAAFRPATAVDGTGYQSDHAHWLDDYIVSAVSNGSRECAYRIL</sequence>
<evidence type="ECO:0000313" key="2">
    <source>
        <dbReference type="Proteomes" id="UP000192927"/>
    </source>
</evidence>
<organism evidence="1 2">
    <name type="scientific">Lasallia pustulata</name>
    <dbReference type="NCBI Taxonomy" id="136370"/>
    <lineage>
        <taxon>Eukaryota</taxon>
        <taxon>Fungi</taxon>
        <taxon>Dikarya</taxon>
        <taxon>Ascomycota</taxon>
        <taxon>Pezizomycotina</taxon>
        <taxon>Lecanoromycetes</taxon>
        <taxon>OSLEUM clade</taxon>
        <taxon>Umbilicariomycetidae</taxon>
        <taxon>Umbilicariales</taxon>
        <taxon>Umbilicariaceae</taxon>
        <taxon>Lasallia</taxon>
    </lineage>
</organism>
<reference evidence="2" key="1">
    <citation type="submission" date="2017-03" db="EMBL/GenBank/DDBJ databases">
        <authorList>
            <person name="Sharma R."/>
            <person name="Thines M."/>
        </authorList>
    </citation>
    <scope>NUCLEOTIDE SEQUENCE [LARGE SCALE GENOMIC DNA]</scope>
</reference>
<dbReference type="AlphaFoldDB" id="A0A1W5DC81"/>
<accession>A0A1W5DC81</accession>